<protein>
    <submittedName>
        <fullName evidence="2">Trifolitoxin immunity protein</fullName>
    </submittedName>
</protein>
<feature type="domain" description="Aminoglycoside phosphotransferase" evidence="1">
    <location>
        <begin position="125"/>
        <end position="178"/>
    </location>
</feature>
<evidence type="ECO:0000313" key="2">
    <source>
        <dbReference type="EMBL" id="ANY71614.1"/>
    </source>
</evidence>
<sequence length="267" mass="29471">MTLESNKNGNDGENIILSEEKSVVLRSGVVYRPAGPWTPGIHALLRHLQARGFESLPTVIGAGTNEEGQETVSYIEGDFIHPGPWSDDAIVEVGRMVRRLHDASASFSPDPHAVWKPWFLRRLGGPNLVYSHGDIAPWNMVTKDGLPAALIDWEYAGPVDPLAELARVCWLFPQLHDDDVAMMNGLPSPEARARQVRLLVDAYGLGPGGRAALFEMIVAVVVTETAEEAIEMKVTPDSHGPLWGLAWRARSAAWILRHRRMLEHALE</sequence>
<evidence type="ECO:0000259" key="1">
    <source>
        <dbReference type="Pfam" id="PF01636"/>
    </source>
</evidence>
<dbReference type="RefSeq" id="WP_099476653.1">
    <property type="nucleotide sequence ID" value="NZ_CP016809.1"/>
</dbReference>
<dbReference type="InterPro" id="IPR011009">
    <property type="entry name" value="Kinase-like_dom_sf"/>
</dbReference>
<organism evidence="2">
    <name type="scientific">Paenibacillus ihbetae</name>
    <dbReference type="NCBI Taxonomy" id="1870820"/>
    <lineage>
        <taxon>Bacteria</taxon>
        <taxon>Bacillati</taxon>
        <taxon>Bacillota</taxon>
        <taxon>Bacilli</taxon>
        <taxon>Bacillales</taxon>
        <taxon>Paenibacillaceae</taxon>
        <taxon>Paenibacillus</taxon>
    </lineage>
</organism>
<proteinExistence type="predicted"/>
<dbReference type="KEGG" id="pib:BBD41_02915"/>
<reference evidence="2" key="1">
    <citation type="submission" date="2016-08" db="EMBL/GenBank/DDBJ databases">
        <title>Complete Genome Seqeunce of Paenibacillus sp. nov. IHBB 9852 from high altitute lake of Indian trans-Himalayas.</title>
        <authorList>
            <person name="Kiran S."/>
            <person name="Swarnkar M.K."/>
            <person name="Rana A."/>
            <person name="Tewari R."/>
            <person name="Gulati A."/>
        </authorList>
    </citation>
    <scope>NUCLEOTIDE SEQUENCE [LARGE SCALE GENOMIC DNA]</scope>
    <source>
        <strain evidence="2">IHBB 9852</strain>
    </source>
</reference>
<gene>
    <name evidence="2" type="ORF">BBD41_02915</name>
</gene>
<dbReference type="Gene3D" id="3.90.1200.10">
    <property type="match status" value="1"/>
</dbReference>
<dbReference type="EMBL" id="CP016809">
    <property type="protein sequence ID" value="ANY71614.1"/>
    <property type="molecule type" value="Genomic_DNA"/>
</dbReference>
<accession>A0A1B2DV83</accession>
<dbReference type="SUPFAM" id="SSF56112">
    <property type="entry name" value="Protein kinase-like (PK-like)"/>
    <property type="match status" value="1"/>
</dbReference>
<dbReference type="InterPro" id="IPR002575">
    <property type="entry name" value="Aminoglycoside_PTrfase"/>
</dbReference>
<name>A0A1B2DV83_9BACL</name>
<dbReference type="AlphaFoldDB" id="A0A1B2DV83"/>
<dbReference type="Pfam" id="PF01636">
    <property type="entry name" value="APH"/>
    <property type="match status" value="1"/>
</dbReference>